<dbReference type="OrthoDB" id="2444986at2759"/>
<protein>
    <submittedName>
        <fullName evidence="2">13208_t:CDS:1</fullName>
    </submittedName>
</protein>
<dbReference type="AlphaFoldDB" id="A0A9W4T929"/>
<feature type="non-terminal residue" evidence="2">
    <location>
        <position position="316"/>
    </location>
</feature>
<proteinExistence type="predicted"/>
<keyword evidence="3" id="KW-1185">Reference proteome</keyword>
<comment type="caution">
    <text evidence="2">The sequence shown here is derived from an EMBL/GenBank/DDBJ whole genome shotgun (WGS) entry which is preliminary data.</text>
</comment>
<evidence type="ECO:0000313" key="3">
    <source>
        <dbReference type="Proteomes" id="UP001153678"/>
    </source>
</evidence>
<organism evidence="2 3">
    <name type="scientific">Funneliformis geosporum</name>
    <dbReference type="NCBI Taxonomy" id="1117311"/>
    <lineage>
        <taxon>Eukaryota</taxon>
        <taxon>Fungi</taxon>
        <taxon>Fungi incertae sedis</taxon>
        <taxon>Mucoromycota</taxon>
        <taxon>Glomeromycotina</taxon>
        <taxon>Glomeromycetes</taxon>
        <taxon>Glomerales</taxon>
        <taxon>Glomeraceae</taxon>
        <taxon>Funneliformis</taxon>
    </lineage>
</organism>
<dbReference type="EMBL" id="CAMKVN010015314">
    <property type="protein sequence ID" value="CAI2196956.1"/>
    <property type="molecule type" value="Genomic_DNA"/>
</dbReference>
<evidence type="ECO:0000256" key="1">
    <source>
        <dbReference type="SAM" id="MobiDB-lite"/>
    </source>
</evidence>
<dbReference type="Proteomes" id="UP001153678">
    <property type="component" value="Unassembled WGS sequence"/>
</dbReference>
<reference evidence="2" key="1">
    <citation type="submission" date="2022-08" db="EMBL/GenBank/DDBJ databases">
        <authorList>
            <person name="Kallberg Y."/>
            <person name="Tangrot J."/>
            <person name="Rosling A."/>
        </authorList>
    </citation>
    <scope>NUCLEOTIDE SEQUENCE</scope>
    <source>
        <strain evidence="2">Wild A</strain>
    </source>
</reference>
<gene>
    <name evidence="2" type="ORF">FWILDA_LOCUS17836</name>
</gene>
<name>A0A9W4T929_9GLOM</name>
<evidence type="ECO:0000313" key="2">
    <source>
        <dbReference type="EMBL" id="CAI2196956.1"/>
    </source>
</evidence>
<feature type="non-terminal residue" evidence="2">
    <location>
        <position position="1"/>
    </location>
</feature>
<accession>A0A9W4T929</accession>
<feature type="region of interest" description="Disordered" evidence="1">
    <location>
        <begin position="49"/>
        <end position="70"/>
    </location>
</feature>
<sequence>DQFELDSSGRAVILQYSSHDETDRNLDATKTDKQELDKINEIIKKIKTASRSSDLPTEAQIDNDYDDSEKGTNITDYAKQLKTSIAQAKVQPDISEITNKLNESPAVSLNLDYSAEMIKLAEKDNERASKKAEIITEIEGLRQAKTEQIRQIKSLITSAQAVLEKSTATKEQTQQALTDLKTLTRAAGDSVEAQAKLVKFDLPLPPPFPINENWRSLVEEVQQTLRTEKQAHKTEIENDLCAAQSPQASVAQQVKALKNLGKIDGEEDLAEEKSQLERVAEKLFTQDPLECLKGFIGAIKESLKKNQLTEEELPSE</sequence>